<dbReference type="Proteomes" id="UP000218543">
    <property type="component" value="Unassembled WGS sequence"/>
</dbReference>
<protein>
    <submittedName>
        <fullName evidence="1">Uncharacterized protein</fullName>
    </submittedName>
</protein>
<comment type="caution">
    <text evidence="1">The sequence shown here is derived from an EMBL/GenBank/DDBJ whole genome shotgun (WGS) entry which is preliminary data.</text>
</comment>
<sequence length="70" mass="7601">MTSCNQNFYSRHQGYLNLLVAGNSSSGIFGCSTLVISKIIDINSGKFIVQNMVLNITLIFPCPEESQAAT</sequence>
<reference evidence="1 2" key="1">
    <citation type="submission" date="2016-12" db="EMBL/GenBank/DDBJ databases">
        <title>Real-Time Genomic Investigation Underlying the Public Health Response to a Shiga Toxin-Producing Escherichia Coli O26:H11 Outbreak in a Nursery.</title>
        <authorList>
            <person name="Ferdous M."/>
            <person name="Moran-Gilad J."/>
            <person name="Rossen J.W."/>
            <person name="Gdalevich M."/>
        </authorList>
    </citation>
    <scope>NUCLEOTIDE SEQUENCE [LARGE SCALE GENOMIC DNA]</scope>
    <source>
        <strain evidence="1 2">STEC 514-2</strain>
    </source>
</reference>
<gene>
    <name evidence="1" type="ORF">BTQ06_14135</name>
</gene>
<evidence type="ECO:0000313" key="2">
    <source>
        <dbReference type="Proteomes" id="UP000218543"/>
    </source>
</evidence>
<proteinExistence type="predicted"/>
<accession>A0A2A2CAL7</accession>
<name>A0A2A2CAL7_ECOLX</name>
<evidence type="ECO:0000313" key="1">
    <source>
        <dbReference type="EMBL" id="PAU22810.1"/>
    </source>
</evidence>
<dbReference type="AlphaFoldDB" id="A0A2A2CAL7"/>
<dbReference type="EMBL" id="MRVZ01000044">
    <property type="protein sequence ID" value="PAU22810.1"/>
    <property type="molecule type" value="Genomic_DNA"/>
</dbReference>
<organism evidence="1 2">
    <name type="scientific">Escherichia coli</name>
    <dbReference type="NCBI Taxonomy" id="562"/>
    <lineage>
        <taxon>Bacteria</taxon>
        <taxon>Pseudomonadati</taxon>
        <taxon>Pseudomonadota</taxon>
        <taxon>Gammaproteobacteria</taxon>
        <taxon>Enterobacterales</taxon>
        <taxon>Enterobacteriaceae</taxon>
        <taxon>Escherichia</taxon>
    </lineage>
</organism>